<dbReference type="GO" id="GO:0005886">
    <property type="term" value="C:plasma membrane"/>
    <property type="evidence" value="ECO:0007669"/>
    <property type="project" value="TreeGrafter"/>
</dbReference>
<accession>A0A2T0N4K0</accession>
<keyword evidence="10" id="KW-1185">Reference proteome</keyword>
<feature type="transmembrane region" description="Helical" evidence="6">
    <location>
        <begin position="186"/>
        <end position="204"/>
    </location>
</feature>
<evidence type="ECO:0000256" key="5">
    <source>
        <dbReference type="SAM" id="MobiDB-lite"/>
    </source>
</evidence>
<keyword evidence="6" id="KW-0472">Membrane</keyword>
<dbReference type="PANTHER" id="PTHR34820">
    <property type="entry name" value="INNER MEMBRANE PROTEIN YEBZ"/>
    <property type="match status" value="1"/>
</dbReference>
<feature type="signal peptide" evidence="7">
    <location>
        <begin position="1"/>
        <end position="31"/>
    </location>
</feature>
<evidence type="ECO:0000259" key="8">
    <source>
        <dbReference type="Pfam" id="PF04234"/>
    </source>
</evidence>
<name>A0A2T0N4K0_9ACTN</name>
<reference evidence="9 10" key="1">
    <citation type="submission" date="2018-03" db="EMBL/GenBank/DDBJ databases">
        <title>Genomic Encyclopedia of Type Strains, Phase III (KMG-III): the genomes of soil and plant-associated and newly described type strains.</title>
        <authorList>
            <person name="Whitman W."/>
        </authorList>
    </citation>
    <scope>NUCLEOTIDE SEQUENCE [LARGE SCALE GENOMIC DNA]</scope>
    <source>
        <strain evidence="9 10">CGMCC 4.7104</strain>
    </source>
</reference>
<evidence type="ECO:0000256" key="4">
    <source>
        <dbReference type="ARBA" id="ARBA00023008"/>
    </source>
</evidence>
<dbReference type="OrthoDB" id="5242236at2"/>
<dbReference type="InterPro" id="IPR032694">
    <property type="entry name" value="CopC/D"/>
</dbReference>
<dbReference type="GO" id="GO:0030313">
    <property type="term" value="C:cell envelope"/>
    <property type="evidence" value="ECO:0007669"/>
    <property type="project" value="UniProtKB-SubCell"/>
</dbReference>
<evidence type="ECO:0000256" key="1">
    <source>
        <dbReference type="ARBA" id="ARBA00004196"/>
    </source>
</evidence>
<evidence type="ECO:0000313" key="10">
    <source>
        <dbReference type="Proteomes" id="UP000238312"/>
    </source>
</evidence>
<dbReference type="Gene3D" id="2.60.40.1220">
    <property type="match status" value="1"/>
</dbReference>
<dbReference type="EMBL" id="PVNG01000004">
    <property type="protein sequence ID" value="PRX67258.1"/>
    <property type="molecule type" value="Genomic_DNA"/>
</dbReference>
<keyword evidence="6" id="KW-1133">Transmembrane helix</keyword>
<evidence type="ECO:0000256" key="2">
    <source>
        <dbReference type="ARBA" id="ARBA00022723"/>
    </source>
</evidence>
<dbReference type="PANTHER" id="PTHR34820:SF4">
    <property type="entry name" value="INNER MEMBRANE PROTEIN YEBZ"/>
    <property type="match status" value="1"/>
</dbReference>
<feature type="region of interest" description="Disordered" evidence="5">
    <location>
        <begin position="117"/>
        <end position="180"/>
    </location>
</feature>
<dbReference type="GO" id="GO:0042597">
    <property type="term" value="C:periplasmic space"/>
    <property type="evidence" value="ECO:0007669"/>
    <property type="project" value="InterPro"/>
</dbReference>
<sequence length="219" mass="22177">MTIPPRHIRKAALAALACALFLIFPASPAFAHDTLKSSSPAKNAQISSPKEIELEFSAGVKFPFVVLHDAAGKEIALGEPRLDGPLVRTDVPQALPPGSYVLAWRVVSSDGHPIEGEIPFGVRGSSSTASPSGEQTAPADGQSAGPATDAATDAATSAAATSAAPAGPDASAAAGQRPASSAGVPGWIWGGLAVLVVLGAFVLLRTSRRARDREEVDAG</sequence>
<dbReference type="InterPro" id="IPR014755">
    <property type="entry name" value="Cu-Rt/internalin_Ig-like"/>
</dbReference>
<comment type="caution">
    <text evidence="9">The sequence shown here is derived from an EMBL/GenBank/DDBJ whole genome shotgun (WGS) entry which is preliminary data.</text>
</comment>
<dbReference type="InterPro" id="IPR007348">
    <property type="entry name" value="CopC_dom"/>
</dbReference>
<evidence type="ECO:0000256" key="3">
    <source>
        <dbReference type="ARBA" id="ARBA00022729"/>
    </source>
</evidence>
<keyword evidence="4" id="KW-0186">Copper</keyword>
<keyword evidence="6" id="KW-0812">Transmembrane</keyword>
<dbReference type="SUPFAM" id="SSF81296">
    <property type="entry name" value="E set domains"/>
    <property type="match status" value="1"/>
</dbReference>
<feature type="compositionally biased region" description="Low complexity" evidence="5">
    <location>
        <begin position="143"/>
        <end position="175"/>
    </location>
</feature>
<proteinExistence type="predicted"/>
<evidence type="ECO:0000256" key="7">
    <source>
        <dbReference type="SAM" id="SignalP"/>
    </source>
</evidence>
<feature type="compositionally biased region" description="Polar residues" evidence="5">
    <location>
        <begin position="124"/>
        <end position="135"/>
    </location>
</feature>
<evidence type="ECO:0000256" key="6">
    <source>
        <dbReference type="SAM" id="Phobius"/>
    </source>
</evidence>
<evidence type="ECO:0000313" key="9">
    <source>
        <dbReference type="EMBL" id="PRX67258.1"/>
    </source>
</evidence>
<dbReference type="Pfam" id="PF04234">
    <property type="entry name" value="CopC"/>
    <property type="match status" value="1"/>
</dbReference>
<feature type="chain" id="PRO_5015412971" description="CopC domain-containing protein" evidence="7">
    <location>
        <begin position="32"/>
        <end position="219"/>
    </location>
</feature>
<comment type="subcellular location">
    <subcellularLocation>
        <location evidence="1">Cell envelope</location>
    </subcellularLocation>
</comment>
<dbReference type="GO" id="GO:0005507">
    <property type="term" value="F:copper ion binding"/>
    <property type="evidence" value="ECO:0007669"/>
    <property type="project" value="InterPro"/>
</dbReference>
<dbReference type="RefSeq" id="WP_106237161.1">
    <property type="nucleotide sequence ID" value="NZ_PVNG01000004.1"/>
</dbReference>
<dbReference type="GO" id="GO:0046688">
    <property type="term" value="P:response to copper ion"/>
    <property type="evidence" value="ECO:0007669"/>
    <property type="project" value="InterPro"/>
</dbReference>
<protein>
    <recommendedName>
        <fullName evidence="8">CopC domain-containing protein</fullName>
    </recommendedName>
</protein>
<dbReference type="InterPro" id="IPR014756">
    <property type="entry name" value="Ig_E-set"/>
</dbReference>
<keyword evidence="2" id="KW-0479">Metal-binding</keyword>
<dbReference type="GO" id="GO:0006825">
    <property type="term" value="P:copper ion transport"/>
    <property type="evidence" value="ECO:0007669"/>
    <property type="project" value="InterPro"/>
</dbReference>
<dbReference type="Proteomes" id="UP000238312">
    <property type="component" value="Unassembled WGS sequence"/>
</dbReference>
<dbReference type="AlphaFoldDB" id="A0A2T0N4K0"/>
<keyword evidence="3 7" id="KW-0732">Signal</keyword>
<feature type="domain" description="CopC" evidence="8">
    <location>
        <begin position="32"/>
        <end position="122"/>
    </location>
</feature>
<organism evidence="9 10">
    <name type="scientific">Nonomuraea fuscirosea</name>
    <dbReference type="NCBI Taxonomy" id="1291556"/>
    <lineage>
        <taxon>Bacteria</taxon>
        <taxon>Bacillati</taxon>
        <taxon>Actinomycetota</taxon>
        <taxon>Actinomycetes</taxon>
        <taxon>Streptosporangiales</taxon>
        <taxon>Streptosporangiaceae</taxon>
        <taxon>Nonomuraea</taxon>
    </lineage>
</organism>
<gene>
    <name evidence="9" type="ORF">B0I32_10414</name>
</gene>